<dbReference type="PANTHER" id="PTHR36872:SF1">
    <property type="entry name" value="GENE 5901-RELATED"/>
    <property type="match status" value="1"/>
</dbReference>
<dbReference type="Pfam" id="PF15668">
    <property type="entry name" value="DUF4663"/>
    <property type="match status" value="1"/>
</dbReference>
<dbReference type="PANTHER" id="PTHR36872">
    <property type="entry name" value="GENE 5901-RELATED"/>
    <property type="match status" value="1"/>
</dbReference>
<keyword evidence="1" id="KW-0472">Membrane</keyword>
<accession>C3XWA8</accession>
<keyword evidence="1" id="KW-0812">Transmembrane</keyword>
<dbReference type="AlphaFoldDB" id="C3XWA8"/>
<dbReference type="eggNOG" id="ENOG502R3ZD">
    <property type="taxonomic scope" value="Eukaryota"/>
</dbReference>
<name>C3XWA8_BRAFL</name>
<feature type="transmembrane region" description="Helical" evidence="1">
    <location>
        <begin position="46"/>
        <end position="68"/>
    </location>
</feature>
<dbReference type="EMBL" id="GG666471">
    <property type="protein sequence ID" value="EEN67642.1"/>
    <property type="molecule type" value="Genomic_DNA"/>
</dbReference>
<keyword evidence="1" id="KW-1133">Transmembrane helix</keyword>
<dbReference type="InterPro" id="IPR031366">
    <property type="entry name" value="DUF4663"/>
</dbReference>
<proteinExistence type="predicted"/>
<dbReference type="InParanoid" id="C3XWA8"/>
<evidence type="ECO:0000313" key="2">
    <source>
        <dbReference type="EMBL" id="EEN67642.1"/>
    </source>
</evidence>
<reference evidence="2" key="1">
    <citation type="journal article" date="2008" name="Nature">
        <title>The amphioxus genome and the evolution of the chordate karyotype.</title>
        <authorList>
            <consortium name="US DOE Joint Genome Institute (JGI-PGF)"/>
            <person name="Putnam N.H."/>
            <person name="Butts T."/>
            <person name="Ferrier D.E.K."/>
            <person name="Furlong R.F."/>
            <person name="Hellsten U."/>
            <person name="Kawashima T."/>
            <person name="Robinson-Rechavi M."/>
            <person name="Shoguchi E."/>
            <person name="Terry A."/>
            <person name="Yu J.-K."/>
            <person name="Benito-Gutierrez E.L."/>
            <person name="Dubchak I."/>
            <person name="Garcia-Fernandez J."/>
            <person name="Gibson-Brown J.J."/>
            <person name="Grigoriev I.V."/>
            <person name="Horton A.C."/>
            <person name="de Jong P.J."/>
            <person name="Jurka J."/>
            <person name="Kapitonov V.V."/>
            <person name="Kohara Y."/>
            <person name="Kuroki Y."/>
            <person name="Lindquist E."/>
            <person name="Lucas S."/>
            <person name="Osoegawa K."/>
            <person name="Pennacchio L.A."/>
            <person name="Salamov A.A."/>
            <person name="Satou Y."/>
            <person name="Sauka-Spengler T."/>
            <person name="Schmutz J."/>
            <person name="Shin-I T."/>
            <person name="Toyoda A."/>
            <person name="Bronner-Fraser M."/>
            <person name="Fujiyama A."/>
            <person name="Holland L.Z."/>
            <person name="Holland P.W.H."/>
            <person name="Satoh N."/>
            <person name="Rokhsar D.S."/>
        </authorList>
    </citation>
    <scope>NUCLEOTIDE SEQUENCE [LARGE SCALE GENOMIC DNA]</scope>
    <source>
        <strain evidence="2">S238N-H82</strain>
        <tissue evidence="2">Testes</tissue>
    </source>
</reference>
<sequence>MAGGSGRDSDTFVIKIPEEERLTGTGEDAAEERGSPLGRKLREYRLLAGVVAFLVLVDVISISVPIVINTRWERMEPYLNFSISTTWNSTPIAQPLNFSLEAGERPGTTPTDPPIPGLTPPIPGLTVRTTPTEPPIPGLTVRTAPTDPPIPGLTIWTSSGPPFAGIQEFGGARRTGSRWTGQAFIPWDYIPPNLGWMNAYGIHNTSDSERRYLALYPIPADNTAAAGQPDFHRLGFFKPLNASVLYPAGWKQPLPQRSNYPYATNTMFKKLIGADPELAWKLAGSMMVSELLGDHVVTVPTLENAHCFGPATVLVKAPQTFTDKATHRHGSFHAVGRLYDLCVCLPQCIKFGLVPQTDTIWKKPKPGKTLSVGHRSLRQPLIEKKKIHMEVRDVVKKTIFLDLKEKVQLRDDNEEISTATSVYIITEVFYATGLDVQVTVDGRKGAFSTDTDIPIAFRYQKYKLEDDGAIGDGLDSNIKKNRTSRLLVKTAYVERLNSIMRSEAQNLVVGWKTPPPVVAEVLPGMVDDKMTSSKPRGAGGQAWACPTEGTAHVSCDVGKPKLTEEAGDMEVEDVEEILLAP</sequence>
<organism>
    <name type="scientific">Branchiostoma floridae</name>
    <name type="common">Florida lancelet</name>
    <name type="synonym">Amphioxus</name>
    <dbReference type="NCBI Taxonomy" id="7739"/>
    <lineage>
        <taxon>Eukaryota</taxon>
        <taxon>Metazoa</taxon>
        <taxon>Chordata</taxon>
        <taxon>Cephalochordata</taxon>
        <taxon>Leptocardii</taxon>
        <taxon>Amphioxiformes</taxon>
        <taxon>Branchiostomatidae</taxon>
        <taxon>Branchiostoma</taxon>
    </lineage>
</organism>
<gene>
    <name evidence="2" type="ORF">BRAFLDRAFT_63703</name>
</gene>
<evidence type="ECO:0000256" key="1">
    <source>
        <dbReference type="SAM" id="Phobius"/>
    </source>
</evidence>
<protein>
    <submittedName>
        <fullName evidence="2">Uncharacterized protein</fullName>
    </submittedName>
</protein>